<proteinExistence type="predicted"/>
<dbReference type="EMBL" id="JAYGJQ010000001">
    <property type="protein sequence ID" value="MEA9356509.1"/>
    <property type="molecule type" value="Genomic_DNA"/>
</dbReference>
<sequence length="201" mass="22120">MKVNLNSISNRAQSFLKNPSFYKAGLLSDFVVTVDGNDKILTAFHGKNADDVDFIIASVLAKFSENRKILDIWKINFREIESFLRDENHLPAFTENIPELEQILNSNKISLVGSAVKAKLGTEAENLFSLRENWNQLSLAAKNQWAQKLSAALGWELILCEDEVLTVTSTPSGVDEAGLSILISTVLSGAETLPPMKVVAV</sequence>
<protein>
    <submittedName>
        <fullName evidence="1">Uncharacterized protein</fullName>
    </submittedName>
</protein>
<organism evidence="1 2">
    <name type="scientific">Bacteriovorax antarcticus</name>
    <dbReference type="NCBI Taxonomy" id="3088717"/>
    <lineage>
        <taxon>Bacteria</taxon>
        <taxon>Pseudomonadati</taxon>
        <taxon>Bdellovibrionota</taxon>
        <taxon>Bacteriovoracia</taxon>
        <taxon>Bacteriovoracales</taxon>
        <taxon>Bacteriovoracaceae</taxon>
        <taxon>Bacteriovorax</taxon>
    </lineage>
</organism>
<keyword evidence="2" id="KW-1185">Reference proteome</keyword>
<evidence type="ECO:0000313" key="1">
    <source>
        <dbReference type="EMBL" id="MEA9356509.1"/>
    </source>
</evidence>
<dbReference type="Proteomes" id="UP001302274">
    <property type="component" value="Unassembled WGS sequence"/>
</dbReference>
<name>A0ABU5VTZ6_9BACT</name>
<gene>
    <name evidence="1" type="ORF">SHI21_09855</name>
</gene>
<reference evidence="1 2" key="1">
    <citation type="submission" date="2023-11" db="EMBL/GenBank/DDBJ databases">
        <title>A Novel Polar Bacteriovorax (B. antarcticus) Isolated from the Biocrust in Antarctica.</title>
        <authorList>
            <person name="Mun W."/>
            <person name="Choi S.Y."/>
            <person name="Mitchell R.J."/>
        </authorList>
    </citation>
    <scope>NUCLEOTIDE SEQUENCE [LARGE SCALE GENOMIC DNA]</scope>
    <source>
        <strain evidence="1 2">PP10</strain>
    </source>
</reference>
<comment type="caution">
    <text evidence="1">The sequence shown here is derived from an EMBL/GenBank/DDBJ whole genome shotgun (WGS) entry which is preliminary data.</text>
</comment>
<accession>A0ABU5VTZ6</accession>
<evidence type="ECO:0000313" key="2">
    <source>
        <dbReference type="Proteomes" id="UP001302274"/>
    </source>
</evidence>
<dbReference type="RefSeq" id="WP_323576213.1">
    <property type="nucleotide sequence ID" value="NZ_JAYGJQ010000001.1"/>
</dbReference>